<reference evidence="1 2" key="1">
    <citation type="submission" date="2017-11" db="EMBL/GenBank/DDBJ databases">
        <authorList>
            <person name="Seth-Smith MB H."/>
        </authorList>
    </citation>
    <scope>NUCLEOTIDE SEQUENCE [LARGE SCALE GENOMIC DNA]</scope>
    <source>
        <strain evidence="1">E</strain>
    </source>
</reference>
<dbReference type="Pfam" id="PF13350">
    <property type="entry name" value="Y_phosphatase3"/>
    <property type="match status" value="1"/>
</dbReference>
<proteinExistence type="predicted"/>
<evidence type="ECO:0008006" key="3">
    <source>
        <dbReference type="Google" id="ProtNLM"/>
    </source>
</evidence>
<name>A0AAJ5NFD0_9BURK</name>
<dbReference type="Gene3D" id="3.90.190.10">
    <property type="entry name" value="Protein tyrosine phosphatase superfamily"/>
    <property type="match status" value="1"/>
</dbReference>
<keyword evidence="2" id="KW-1185">Reference proteome</keyword>
<dbReference type="InterPro" id="IPR029021">
    <property type="entry name" value="Prot-tyrosine_phosphatase-like"/>
</dbReference>
<dbReference type="GeneID" id="71060019"/>
<dbReference type="InterPro" id="IPR026893">
    <property type="entry name" value="Tyr/Ser_Pase_IphP-type"/>
</dbReference>
<dbReference type="Proteomes" id="UP000268684">
    <property type="component" value="Chromosome III"/>
</dbReference>
<sequence>MPLTQLHARNLRPLGRVARADSLLTVYRSAALCRLGNGELAALARAAGPLSYLDLRTAPEIAADPVDERLGATVLHRPLAVPGGVRWQGNYDVEHLLAAYAAYAGQAYAAVEAIAQWTTVAGPANLVVACSAGKDRTGVVALMLSRLTGVPAENAIRDFAASFPHVMPPACDPDSPYGRSFRSRRHEGPDEIAGRFLELAPPLPTETAAAFLAALGGAPWSWWDGASRSFRNGI</sequence>
<accession>A0AAJ5NFD0</accession>
<gene>
    <name evidence="1" type="ORF">BSTAB16_7656</name>
</gene>
<evidence type="ECO:0000313" key="2">
    <source>
        <dbReference type="Proteomes" id="UP000268684"/>
    </source>
</evidence>
<organism evidence="1 2">
    <name type="scientific">Burkholderia stabilis</name>
    <dbReference type="NCBI Taxonomy" id="95485"/>
    <lineage>
        <taxon>Bacteria</taxon>
        <taxon>Pseudomonadati</taxon>
        <taxon>Pseudomonadota</taxon>
        <taxon>Betaproteobacteria</taxon>
        <taxon>Burkholderiales</taxon>
        <taxon>Burkholderiaceae</taxon>
        <taxon>Burkholderia</taxon>
        <taxon>Burkholderia cepacia complex</taxon>
    </lineage>
</organism>
<dbReference type="GO" id="GO:0004721">
    <property type="term" value="F:phosphoprotein phosphatase activity"/>
    <property type="evidence" value="ECO:0007669"/>
    <property type="project" value="InterPro"/>
</dbReference>
<dbReference type="RefSeq" id="WP_077233528.1">
    <property type="nucleotide sequence ID" value="NZ_LR025744.1"/>
</dbReference>
<protein>
    <recommendedName>
        <fullName evidence="3">Tyrosine-protein phosphatase</fullName>
    </recommendedName>
</protein>
<dbReference type="SUPFAM" id="SSF52799">
    <property type="entry name" value="(Phosphotyrosine protein) phosphatases II"/>
    <property type="match status" value="1"/>
</dbReference>
<dbReference type="AlphaFoldDB" id="A0AAJ5NFD0"/>
<dbReference type="EMBL" id="LR025744">
    <property type="protein sequence ID" value="VBB17439.1"/>
    <property type="molecule type" value="Genomic_DNA"/>
</dbReference>
<evidence type="ECO:0000313" key="1">
    <source>
        <dbReference type="EMBL" id="VBB17439.1"/>
    </source>
</evidence>